<evidence type="ECO:0000313" key="1">
    <source>
        <dbReference type="EMBL" id="QHI95397.1"/>
    </source>
</evidence>
<dbReference type="EMBL" id="CP047652">
    <property type="protein sequence ID" value="QHI95397.1"/>
    <property type="molecule type" value="Genomic_DNA"/>
</dbReference>
<dbReference type="Proteomes" id="UP000463975">
    <property type="component" value="Chromosome"/>
</dbReference>
<accession>A0A6P1NEV5</accession>
<organism evidence="1 2">
    <name type="scientific">Aristophania vespae</name>
    <dbReference type="NCBI Taxonomy" id="2697033"/>
    <lineage>
        <taxon>Bacteria</taxon>
        <taxon>Pseudomonadati</taxon>
        <taxon>Pseudomonadota</taxon>
        <taxon>Alphaproteobacteria</taxon>
        <taxon>Acetobacterales</taxon>
        <taxon>Acetobacteraceae</taxon>
        <taxon>Aristophania</taxon>
    </lineage>
</organism>
<proteinExistence type="predicted"/>
<reference evidence="1 2" key="1">
    <citation type="submission" date="2020-01" db="EMBL/GenBank/DDBJ databases">
        <title>Genome sequencing of strain KACC 21507.</title>
        <authorList>
            <person name="Heo J."/>
            <person name="Kim S.-J."/>
            <person name="Kim J.-S."/>
            <person name="Hong S.-B."/>
            <person name="Kwon S.-W."/>
        </authorList>
    </citation>
    <scope>NUCLEOTIDE SEQUENCE [LARGE SCALE GENOMIC DNA]</scope>
    <source>
        <strain evidence="1 2">KACC 21507</strain>
    </source>
</reference>
<evidence type="ECO:0000313" key="2">
    <source>
        <dbReference type="Proteomes" id="UP000463975"/>
    </source>
</evidence>
<keyword evidence="2" id="KW-1185">Reference proteome</keyword>
<dbReference type="SUPFAM" id="SSF55144">
    <property type="entry name" value="LigT-like"/>
    <property type="match status" value="1"/>
</dbReference>
<gene>
    <name evidence="1" type="ORF">GT348_03155</name>
</gene>
<dbReference type="AlphaFoldDB" id="A0A6P1NEV5"/>
<evidence type="ECO:0008006" key="3">
    <source>
        <dbReference type="Google" id="ProtNLM"/>
    </source>
</evidence>
<dbReference type="InterPro" id="IPR009097">
    <property type="entry name" value="Cyclic_Pdiesterase"/>
</dbReference>
<dbReference type="RefSeq" id="WP_160618474.1">
    <property type="nucleotide sequence ID" value="NZ_CP047652.1"/>
</dbReference>
<protein>
    <recommendedName>
        <fullName evidence="3">2'-5' RNA ligase</fullName>
    </recommendedName>
</protein>
<name>A0A6P1NEV5_9PROT</name>
<dbReference type="KEGG" id="bomb:GT348_03155"/>
<sequence length="179" mass="20009">MVNLAVTIPASPALEQRLAILKSSLEGVQWKEKHSSYITLRCLGNIDNSILLEEIDYELSRLTWPAFSVAVKSVAFQNYNENYKIGVSIVASSELIRLKQKIDFALQRAGASTPRRRFAPFLELGILPSGKERELMSWLELNGLFSASISKVDQINLIEVYDSKNYGLISVLESYGPAI</sequence>
<dbReference type="Gene3D" id="3.90.1140.10">
    <property type="entry name" value="Cyclic phosphodiesterase"/>
    <property type="match status" value="1"/>
</dbReference>